<evidence type="ECO:0000313" key="2">
    <source>
        <dbReference type="Proteomes" id="UP000256373"/>
    </source>
</evidence>
<dbReference type="EMBL" id="QNUL01000013">
    <property type="protein sequence ID" value="REA59910.1"/>
    <property type="molecule type" value="Genomic_DNA"/>
</dbReference>
<reference evidence="1 2" key="1">
    <citation type="submission" date="2018-07" db="EMBL/GenBank/DDBJ databases">
        <title>Dyadobacter roseus sp. nov., isolated from rose rhizosphere soil.</title>
        <authorList>
            <person name="Chen L."/>
        </authorList>
    </citation>
    <scope>NUCLEOTIDE SEQUENCE [LARGE SCALE GENOMIC DNA]</scope>
    <source>
        <strain evidence="1 2">RS19</strain>
    </source>
</reference>
<dbReference type="OrthoDB" id="982604at2"/>
<protein>
    <recommendedName>
        <fullName evidence="3">SCO family protein</fullName>
    </recommendedName>
</protein>
<evidence type="ECO:0000313" key="1">
    <source>
        <dbReference type="EMBL" id="REA59910.1"/>
    </source>
</evidence>
<dbReference type="AlphaFoldDB" id="A0A3D8YA91"/>
<dbReference type="InterPro" id="IPR036249">
    <property type="entry name" value="Thioredoxin-like_sf"/>
</dbReference>
<accession>A0A3D8YA91</accession>
<keyword evidence="2" id="KW-1185">Reference proteome</keyword>
<dbReference type="Proteomes" id="UP000256373">
    <property type="component" value="Unassembled WGS sequence"/>
</dbReference>
<organism evidence="1 2">
    <name type="scientific">Dyadobacter luteus</name>
    <dbReference type="NCBI Taxonomy" id="2259619"/>
    <lineage>
        <taxon>Bacteria</taxon>
        <taxon>Pseudomonadati</taxon>
        <taxon>Bacteroidota</taxon>
        <taxon>Cytophagia</taxon>
        <taxon>Cytophagales</taxon>
        <taxon>Spirosomataceae</taxon>
        <taxon>Dyadobacter</taxon>
    </lineage>
</organism>
<proteinExistence type="predicted"/>
<evidence type="ECO:0008006" key="3">
    <source>
        <dbReference type="Google" id="ProtNLM"/>
    </source>
</evidence>
<name>A0A3D8YA91_9BACT</name>
<dbReference type="RefSeq" id="WP_115832014.1">
    <property type="nucleotide sequence ID" value="NZ_QNUL01000013.1"/>
</dbReference>
<comment type="caution">
    <text evidence="1">The sequence shown here is derived from an EMBL/GenBank/DDBJ whole genome shotgun (WGS) entry which is preliminary data.</text>
</comment>
<dbReference type="SUPFAM" id="SSF52833">
    <property type="entry name" value="Thioredoxin-like"/>
    <property type="match status" value="1"/>
</dbReference>
<sequence length="201" mass="22937">MIKKYVKAGLLIVTLVIPALVFGFLRFFTTNHYNIPYFHPVKNAAGQIKVERGDTVFYALPDIGGYKFRDKLTVISYFEPNCVDSCEVMHDNLDRIYGLTEGIKDLNVMLVSDTIVDASVRGWKDGWRSVKLVDGDRTSVLLWDYQDPGKTVVGDRDNRWILIDKEGRIRGYYNGASHDETDRLMAEIKILDLGEKRGLVK</sequence>
<gene>
    <name evidence="1" type="ORF">DSL64_16520</name>
</gene>
<dbReference type="Gene3D" id="3.40.30.10">
    <property type="entry name" value="Glutaredoxin"/>
    <property type="match status" value="1"/>
</dbReference>